<dbReference type="SMART" id="SM00248">
    <property type="entry name" value="ANK"/>
    <property type="match status" value="4"/>
</dbReference>
<dbReference type="GO" id="GO:0008270">
    <property type="term" value="F:zinc ion binding"/>
    <property type="evidence" value="ECO:0007669"/>
    <property type="project" value="InterPro"/>
</dbReference>
<dbReference type="EMBL" id="CCKQ01019434">
    <property type="protein sequence ID" value="CDW91449.1"/>
    <property type="molecule type" value="Genomic_DNA"/>
</dbReference>
<dbReference type="InterPro" id="IPR000315">
    <property type="entry name" value="Znf_B-box"/>
</dbReference>
<feature type="domain" description="B box-type" evidence="7">
    <location>
        <begin position="512"/>
        <end position="553"/>
    </location>
</feature>
<feature type="repeat" description="ANK" evidence="4">
    <location>
        <begin position="230"/>
        <end position="262"/>
    </location>
</feature>
<evidence type="ECO:0000256" key="3">
    <source>
        <dbReference type="ARBA" id="ARBA00023043"/>
    </source>
</evidence>
<keyword evidence="2" id="KW-0677">Repeat</keyword>
<feature type="coiled-coil region" evidence="5">
    <location>
        <begin position="41"/>
        <end position="86"/>
    </location>
</feature>
<dbReference type="Pfam" id="PF13637">
    <property type="entry name" value="Ank_4"/>
    <property type="match status" value="1"/>
</dbReference>
<dbReference type="InParanoid" id="A0A078BAR4"/>
<dbReference type="Pfam" id="PF00643">
    <property type="entry name" value="zf-B_box"/>
    <property type="match status" value="1"/>
</dbReference>
<feature type="region of interest" description="Disordered" evidence="6">
    <location>
        <begin position="804"/>
        <end position="829"/>
    </location>
</feature>
<feature type="compositionally biased region" description="Basic residues" evidence="6">
    <location>
        <begin position="118"/>
        <end position="127"/>
    </location>
</feature>
<evidence type="ECO:0000256" key="2">
    <source>
        <dbReference type="ARBA" id="ARBA00022737"/>
    </source>
</evidence>
<dbReference type="InterPro" id="IPR013083">
    <property type="entry name" value="Znf_RING/FYVE/PHD"/>
</dbReference>
<organism evidence="8 9">
    <name type="scientific">Stylonychia lemnae</name>
    <name type="common">Ciliate</name>
    <dbReference type="NCBI Taxonomy" id="5949"/>
    <lineage>
        <taxon>Eukaryota</taxon>
        <taxon>Sar</taxon>
        <taxon>Alveolata</taxon>
        <taxon>Ciliophora</taxon>
        <taxon>Intramacronucleata</taxon>
        <taxon>Spirotrichea</taxon>
        <taxon>Stichotrichia</taxon>
        <taxon>Sporadotrichida</taxon>
        <taxon>Oxytrichidae</taxon>
        <taxon>Stylonychinae</taxon>
        <taxon>Stylonychia</taxon>
    </lineage>
</organism>
<reference evidence="8 9" key="1">
    <citation type="submission" date="2014-06" db="EMBL/GenBank/DDBJ databases">
        <authorList>
            <person name="Swart Estienne"/>
        </authorList>
    </citation>
    <scope>NUCLEOTIDE SEQUENCE [LARGE SCALE GENOMIC DNA]</scope>
    <source>
        <strain evidence="8 9">130c</strain>
    </source>
</reference>
<dbReference type="SUPFAM" id="SSF57845">
    <property type="entry name" value="B-box zinc-binding domain"/>
    <property type="match status" value="1"/>
</dbReference>
<dbReference type="Gene3D" id="3.80.10.10">
    <property type="entry name" value="Ribonuclease Inhibitor"/>
    <property type="match status" value="1"/>
</dbReference>
<evidence type="ECO:0000259" key="7">
    <source>
        <dbReference type="SMART" id="SM00336"/>
    </source>
</evidence>
<evidence type="ECO:0000256" key="1">
    <source>
        <dbReference type="ARBA" id="ARBA00022723"/>
    </source>
</evidence>
<evidence type="ECO:0000313" key="8">
    <source>
        <dbReference type="EMBL" id="CDW91449.1"/>
    </source>
</evidence>
<dbReference type="CDD" id="cd19769">
    <property type="entry name" value="Bbox2_TRIM16-like"/>
    <property type="match status" value="1"/>
</dbReference>
<evidence type="ECO:0000313" key="9">
    <source>
        <dbReference type="Proteomes" id="UP000039865"/>
    </source>
</evidence>
<feature type="repeat" description="ANK" evidence="4">
    <location>
        <begin position="263"/>
        <end position="295"/>
    </location>
</feature>
<dbReference type="Pfam" id="PF12796">
    <property type="entry name" value="Ank_2"/>
    <property type="match status" value="1"/>
</dbReference>
<dbReference type="SUPFAM" id="SSF52047">
    <property type="entry name" value="RNI-like"/>
    <property type="match status" value="1"/>
</dbReference>
<dbReference type="Gene3D" id="3.30.160.60">
    <property type="entry name" value="Classic Zinc Finger"/>
    <property type="match status" value="1"/>
</dbReference>
<dbReference type="Gene3D" id="3.30.40.10">
    <property type="entry name" value="Zinc/RING finger domain, C3HC4 (zinc finger)"/>
    <property type="match status" value="2"/>
</dbReference>
<accession>A0A078BAR4</accession>
<dbReference type="PROSITE" id="PS50297">
    <property type="entry name" value="ANK_REP_REGION"/>
    <property type="match status" value="3"/>
</dbReference>
<keyword evidence="1" id="KW-0479">Metal-binding</keyword>
<proteinExistence type="predicted"/>
<feature type="repeat" description="ANK" evidence="4">
    <location>
        <begin position="296"/>
        <end position="328"/>
    </location>
</feature>
<dbReference type="PANTHER" id="PTHR24171:SF9">
    <property type="entry name" value="ANKYRIN REPEAT DOMAIN-CONTAINING PROTEIN 39"/>
    <property type="match status" value="1"/>
</dbReference>
<gene>
    <name evidence="8" type="primary">Contig8800.g9402</name>
    <name evidence="8" type="ORF">STYLEM_20604</name>
</gene>
<feature type="coiled-coil region" evidence="5">
    <location>
        <begin position="564"/>
        <end position="622"/>
    </location>
</feature>
<dbReference type="PROSITE" id="PS50088">
    <property type="entry name" value="ANK_REPEAT"/>
    <property type="match status" value="3"/>
</dbReference>
<feature type="region of interest" description="Disordered" evidence="6">
    <location>
        <begin position="114"/>
        <end position="135"/>
    </location>
</feature>
<sequence>MESNRNQILDQDDPSDDYYSSKQFDVKLSYDMSKEELFQVIESQKKEIRYLTLRLKGVEKEKEEMIENFKLSSSVLLERLKDLEAQGNLMGERPQTASVLSKISAEANGKRIGQAIRGRSKAKRGSPKKQNDEDDDYKVDVDLERVICPNCKQIFSLKDMVTHTVICYRNSTKCKLCGEIILKDKKKEHIDKWKDMKKLIQEIQNDNEQQSSLFFDHGIDVNVFFNNDVEGWTPMHYAAKHGALNVVIALISRGAGVDPPDVNLKTPLIIAIENNKFTVARSLIEFGADVEAKDSSQRTPIMFACKVGSKEMVELLLTYKADIKATNSLGDTCVTFAQKSGNPDIMSLLVRSGASIRPSSRQNSLKIGAPPRDNSRLKTKKMPILLPDCGHSFCLSCINKCFEKIKQQNQEQQEIDLDDLQAEIQSILFKCPDDEINLQESILINKKLVKLDFMQEEGVFKVSKPEDKSLAGFLTSPQIQQKKQFVYDQAMIHIENHQNPQQNVVTTSVQEPQIEECPVHQRPVELICVDDKMRICAQCALFGQHKGHDVRMEEEVTKEISLKVEVIMEMYQAIEQSCDELNDNTNYDRHYNIYKHKQNEIKDKIQDKFKEWRRALRAVEMKVIDSLYVNFQQFEEKFGQAKNHNNKMISEAQAWMDRAKQQLDEYTNKTVEDPLYIPYDMIENKKNNLADEILNCGEQILDKVEKQRGFPSLNGMENSYGTVKVAFDPNVEKKFFHDEEDLNDGIQQVQKAIANDPLNLSNISFNEPASPINNSSFANQTSNLRRFSALPGTQVVQQQLQQQQPPLQSKLTLGGSHSKKKNDLPSTFKNETINGELDISNRNLSDMHSNELAKCIKSLSGPIKILNLSKNRISDDGIGHIIKALCDSHIEQINLQGNKLSEKCVEGIVGCLKTNKTLKVMDLSQNGIGSRLMKNKLKNALPQIEVIL</sequence>
<dbReference type="PANTHER" id="PTHR24171">
    <property type="entry name" value="ANKYRIN REPEAT DOMAIN-CONTAINING PROTEIN 39-RELATED"/>
    <property type="match status" value="1"/>
</dbReference>
<dbReference type="InterPro" id="IPR036770">
    <property type="entry name" value="Ankyrin_rpt-contain_sf"/>
</dbReference>
<dbReference type="Proteomes" id="UP000039865">
    <property type="component" value="Unassembled WGS sequence"/>
</dbReference>
<dbReference type="PRINTS" id="PR01415">
    <property type="entry name" value="ANKYRIN"/>
</dbReference>
<dbReference type="SMART" id="SM00336">
    <property type="entry name" value="BBOX"/>
    <property type="match status" value="1"/>
</dbReference>
<evidence type="ECO:0000256" key="4">
    <source>
        <dbReference type="PROSITE-ProRule" id="PRU00023"/>
    </source>
</evidence>
<keyword evidence="5" id="KW-0175">Coiled coil</keyword>
<protein>
    <submittedName>
        <fullName evidence="8">Achain crystal structure of engineered northeast structural genomics consortium target</fullName>
    </submittedName>
</protein>
<dbReference type="AlphaFoldDB" id="A0A078BAR4"/>
<dbReference type="Gene3D" id="1.25.40.20">
    <property type="entry name" value="Ankyrin repeat-containing domain"/>
    <property type="match status" value="1"/>
</dbReference>
<dbReference type="SUPFAM" id="SSF57850">
    <property type="entry name" value="RING/U-box"/>
    <property type="match status" value="1"/>
</dbReference>
<name>A0A078BAR4_STYLE</name>
<feature type="region of interest" description="Disordered" evidence="6">
    <location>
        <begin position="1"/>
        <end position="20"/>
    </location>
</feature>
<dbReference type="InterPro" id="IPR002110">
    <property type="entry name" value="Ankyrin_rpt"/>
</dbReference>
<keyword evidence="3 4" id="KW-0040">ANK repeat</keyword>
<evidence type="ECO:0000256" key="5">
    <source>
        <dbReference type="SAM" id="Coils"/>
    </source>
</evidence>
<dbReference type="InterPro" id="IPR032675">
    <property type="entry name" value="LRR_dom_sf"/>
</dbReference>
<dbReference type="SUPFAM" id="SSF48403">
    <property type="entry name" value="Ankyrin repeat"/>
    <property type="match status" value="1"/>
</dbReference>
<dbReference type="OrthoDB" id="76105at2759"/>
<evidence type="ECO:0000256" key="6">
    <source>
        <dbReference type="SAM" id="MobiDB-lite"/>
    </source>
</evidence>
<keyword evidence="9" id="KW-1185">Reference proteome</keyword>